<dbReference type="Gene3D" id="3.30.70.20">
    <property type="match status" value="1"/>
</dbReference>
<dbReference type="PROSITE" id="PS00198">
    <property type="entry name" value="4FE4S_FER_1"/>
    <property type="match status" value="1"/>
</dbReference>
<dbReference type="SUPFAM" id="SSF54862">
    <property type="entry name" value="4Fe-4S ferredoxins"/>
    <property type="match status" value="1"/>
</dbReference>
<evidence type="ECO:0000259" key="4">
    <source>
        <dbReference type="PROSITE" id="PS51379"/>
    </source>
</evidence>
<dbReference type="Pfam" id="PF00037">
    <property type="entry name" value="Fer4"/>
    <property type="match status" value="1"/>
</dbReference>
<dbReference type="GO" id="GO:0051536">
    <property type="term" value="F:iron-sulfur cluster binding"/>
    <property type="evidence" value="ECO:0007669"/>
    <property type="project" value="UniProtKB-KW"/>
</dbReference>
<comment type="caution">
    <text evidence="5">The sequence shown here is derived from an EMBL/GenBank/DDBJ whole genome shotgun (WGS) entry which is preliminary data.</text>
</comment>
<dbReference type="InterPro" id="IPR017896">
    <property type="entry name" value="4Fe4S_Fe-S-bd"/>
</dbReference>
<dbReference type="InterPro" id="IPR017900">
    <property type="entry name" value="4Fe4S_Fe_S_CS"/>
</dbReference>
<proteinExistence type="predicted"/>
<feature type="domain" description="4Fe-4S ferredoxin-type" evidence="4">
    <location>
        <begin position="1"/>
        <end position="29"/>
    </location>
</feature>
<evidence type="ECO:0000256" key="1">
    <source>
        <dbReference type="ARBA" id="ARBA00022723"/>
    </source>
</evidence>
<name>A0A951U6R6_9CYAN</name>
<evidence type="ECO:0000256" key="2">
    <source>
        <dbReference type="ARBA" id="ARBA00023004"/>
    </source>
</evidence>
<dbReference type="EMBL" id="JAHHHV010000080">
    <property type="protein sequence ID" value="MBW4467791.1"/>
    <property type="molecule type" value="Genomic_DNA"/>
</dbReference>
<dbReference type="GO" id="GO:0046872">
    <property type="term" value="F:metal ion binding"/>
    <property type="evidence" value="ECO:0007669"/>
    <property type="project" value="UniProtKB-KW"/>
</dbReference>
<protein>
    <submittedName>
        <fullName evidence="5">4Fe-4S binding protein</fullName>
    </submittedName>
</protein>
<organism evidence="5 6">
    <name type="scientific">Pegethrix bostrychoides GSE-TBD4-15B</name>
    <dbReference type="NCBI Taxonomy" id="2839662"/>
    <lineage>
        <taxon>Bacteria</taxon>
        <taxon>Bacillati</taxon>
        <taxon>Cyanobacteriota</taxon>
        <taxon>Cyanophyceae</taxon>
        <taxon>Oculatellales</taxon>
        <taxon>Oculatellaceae</taxon>
        <taxon>Pegethrix</taxon>
    </lineage>
</organism>
<gene>
    <name evidence="5" type="ORF">KME07_20375</name>
</gene>
<dbReference type="Proteomes" id="UP000707356">
    <property type="component" value="Unassembled WGS sequence"/>
</dbReference>
<reference evidence="5" key="1">
    <citation type="submission" date="2021-05" db="EMBL/GenBank/DDBJ databases">
        <authorList>
            <person name="Pietrasiak N."/>
            <person name="Ward R."/>
            <person name="Stajich J.E."/>
            <person name="Kurbessoian T."/>
        </authorList>
    </citation>
    <scope>NUCLEOTIDE SEQUENCE</scope>
    <source>
        <strain evidence="5">GSE-TBD4-15B</strain>
    </source>
</reference>
<accession>A0A951U6R6</accession>
<evidence type="ECO:0000313" key="5">
    <source>
        <dbReference type="EMBL" id="MBW4467791.1"/>
    </source>
</evidence>
<evidence type="ECO:0000313" key="6">
    <source>
        <dbReference type="Proteomes" id="UP000707356"/>
    </source>
</evidence>
<evidence type="ECO:0000256" key="3">
    <source>
        <dbReference type="ARBA" id="ARBA00023014"/>
    </source>
</evidence>
<sequence>MPYFITSLCIECHRCESICPTGAITQNEHQYQINSERCNDCLGYYAVPQCWAGCPTSGGCSTLAILPKPVAAKPIGDYWDDWFKTYNRLVSRLRSNQSSTYWQRWFEAYSQVLSQQLQSTSVGAKA</sequence>
<keyword evidence="3" id="KW-0411">Iron-sulfur</keyword>
<keyword evidence="1" id="KW-0479">Metal-binding</keyword>
<dbReference type="AlphaFoldDB" id="A0A951U6R6"/>
<dbReference type="PROSITE" id="PS51379">
    <property type="entry name" value="4FE4S_FER_2"/>
    <property type="match status" value="1"/>
</dbReference>
<reference evidence="5" key="2">
    <citation type="journal article" date="2022" name="Microbiol. Resour. Announc.">
        <title>Metagenome Sequencing to Explore Phylogenomics of Terrestrial Cyanobacteria.</title>
        <authorList>
            <person name="Ward R.D."/>
            <person name="Stajich J.E."/>
            <person name="Johansen J.R."/>
            <person name="Huntemann M."/>
            <person name="Clum A."/>
            <person name="Foster B."/>
            <person name="Foster B."/>
            <person name="Roux S."/>
            <person name="Palaniappan K."/>
            <person name="Varghese N."/>
            <person name="Mukherjee S."/>
            <person name="Reddy T.B.K."/>
            <person name="Daum C."/>
            <person name="Copeland A."/>
            <person name="Chen I.A."/>
            <person name="Ivanova N.N."/>
            <person name="Kyrpides N.C."/>
            <person name="Shapiro N."/>
            <person name="Eloe-Fadrosh E.A."/>
            <person name="Pietrasiak N."/>
        </authorList>
    </citation>
    <scope>NUCLEOTIDE SEQUENCE</scope>
    <source>
        <strain evidence="5">GSE-TBD4-15B</strain>
    </source>
</reference>
<keyword evidence="2" id="KW-0408">Iron</keyword>